<dbReference type="InterPro" id="IPR005543">
    <property type="entry name" value="PASTA_dom"/>
</dbReference>
<gene>
    <name evidence="2" type="ORF">JO379_005338</name>
</gene>
<evidence type="ECO:0000313" key="3">
    <source>
        <dbReference type="Proteomes" id="UP001519291"/>
    </source>
</evidence>
<feature type="compositionally biased region" description="Low complexity" evidence="1">
    <location>
        <begin position="115"/>
        <end position="126"/>
    </location>
</feature>
<feature type="compositionally biased region" description="Gly residues" evidence="1">
    <location>
        <begin position="327"/>
        <end position="346"/>
    </location>
</feature>
<feature type="region of interest" description="Disordered" evidence="1">
    <location>
        <begin position="273"/>
        <end position="346"/>
    </location>
</feature>
<dbReference type="EMBL" id="JAGIOH010000001">
    <property type="protein sequence ID" value="MBP2405869.1"/>
    <property type="molecule type" value="Genomic_DNA"/>
</dbReference>
<feature type="region of interest" description="Disordered" evidence="1">
    <location>
        <begin position="1"/>
        <end position="24"/>
    </location>
</feature>
<dbReference type="Gene3D" id="3.30.10.20">
    <property type="match status" value="1"/>
</dbReference>
<proteinExistence type="predicted"/>
<accession>A0ABS4YAP5</accession>
<feature type="region of interest" description="Disordered" evidence="1">
    <location>
        <begin position="90"/>
        <end position="127"/>
    </location>
</feature>
<protein>
    <recommendedName>
        <fullName evidence="4">PASTA domain-containing protein</fullName>
    </recommendedName>
</protein>
<evidence type="ECO:0000313" key="2">
    <source>
        <dbReference type="EMBL" id="MBP2405869.1"/>
    </source>
</evidence>
<feature type="compositionally biased region" description="Pro residues" evidence="1">
    <location>
        <begin position="1"/>
        <end position="21"/>
    </location>
</feature>
<sequence length="355" mass="38007">MPAPHHPAPAPSDPPGTPDGTPPRRWWRTNRARVGCVAAVPLLGLVEPRVGGVVLIVALVLLWWGNSWPKAGRIAASVAAMGLLGAVQPDPPEEAARDTVAEAKSADVKRPRGVTPSPAATTPPAADYRGQNLDVAYGKARKAGFLVLSHDASEKDKFVRGRSLWTVCFQAPGRTGTRPALDFGVVPKGAPCPKEDGLPIPWPTMPGLVWKTWRTARAEVVALGVPADRVEARKAYRNDTLPDEGGYDDWRVCAHDPAKDEKVTGDTRVTLYLSSRDNGCPEPDRGRGTTADLPDRDGDRDPDYRDPFPDDRDRDTRFPDGIPRLGDSGGAGGSSGSSGGSRGGGWSVCRHTRWC</sequence>
<dbReference type="CDD" id="cd06577">
    <property type="entry name" value="PASTA_pknB"/>
    <property type="match status" value="1"/>
</dbReference>
<dbReference type="RefSeq" id="WP_209517338.1">
    <property type="nucleotide sequence ID" value="NZ_JAGIOH010000001.1"/>
</dbReference>
<name>A0ABS4YAP5_9ACTN</name>
<organism evidence="2 3">
    <name type="scientific">Streptomyces syringium</name>
    <dbReference type="NCBI Taxonomy" id="76729"/>
    <lineage>
        <taxon>Bacteria</taxon>
        <taxon>Bacillati</taxon>
        <taxon>Actinomycetota</taxon>
        <taxon>Actinomycetes</taxon>
        <taxon>Kitasatosporales</taxon>
        <taxon>Streptomycetaceae</taxon>
        <taxon>Streptomyces</taxon>
    </lineage>
</organism>
<keyword evidence="3" id="KW-1185">Reference proteome</keyword>
<evidence type="ECO:0000256" key="1">
    <source>
        <dbReference type="SAM" id="MobiDB-lite"/>
    </source>
</evidence>
<evidence type="ECO:0008006" key="4">
    <source>
        <dbReference type="Google" id="ProtNLM"/>
    </source>
</evidence>
<dbReference type="Proteomes" id="UP001519291">
    <property type="component" value="Unassembled WGS sequence"/>
</dbReference>
<feature type="compositionally biased region" description="Basic and acidic residues" evidence="1">
    <location>
        <begin position="282"/>
        <end position="318"/>
    </location>
</feature>
<feature type="compositionally biased region" description="Basic and acidic residues" evidence="1">
    <location>
        <begin position="94"/>
        <end position="110"/>
    </location>
</feature>
<comment type="caution">
    <text evidence="2">The sequence shown here is derived from an EMBL/GenBank/DDBJ whole genome shotgun (WGS) entry which is preliminary data.</text>
</comment>
<reference evidence="2 3" key="1">
    <citation type="submission" date="2021-03" db="EMBL/GenBank/DDBJ databases">
        <title>Sequencing the genomes of 1000 actinobacteria strains.</title>
        <authorList>
            <person name="Klenk H.-P."/>
        </authorList>
    </citation>
    <scope>NUCLEOTIDE SEQUENCE [LARGE SCALE GENOMIC DNA]</scope>
    <source>
        <strain evidence="2 3">DSM 41480</strain>
    </source>
</reference>
<dbReference type="GeneID" id="91572196"/>